<dbReference type="RefSeq" id="WP_106294430.1">
    <property type="nucleotide sequence ID" value="NZ_PVTH01000009.1"/>
</dbReference>
<dbReference type="InterPro" id="IPR019052">
    <property type="entry name" value="DUF2383"/>
</dbReference>
<feature type="domain" description="DUF2383" evidence="1">
    <location>
        <begin position="9"/>
        <end position="115"/>
    </location>
</feature>
<dbReference type="OrthoDB" id="282393at2"/>
<keyword evidence="3" id="KW-1185">Reference proteome</keyword>
<reference evidence="2 3" key="1">
    <citation type="submission" date="2018-03" db="EMBL/GenBank/DDBJ databases">
        <title>Genomic Encyclopedia of Type Strains, Phase III (KMG-III): the genomes of soil and plant-associated and newly described type strains.</title>
        <authorList>
            <person name="Whitman W."/>
        </authorList>
    </citation>
    <scope>NUCLEOTIDE SEQUENCE [LARGE SCALE GENOMIC DNA]</scope>
    <source>
        <strain evidence="2 3">CGMCC 1.9313</strain>
    </source>
</reference>
<dbReference type="NCBIfam" id="TIGR02284">
    <property type="entry name" value="PA2169 family four-helix-bundle protein"/>
    <property type="match status" value="1"/>
</dbReference>
<dbReference type="AlphaFoldDB" id="A0A2T0TXG8"/>
<comment type="caution">
    <text evidence="2">The sequence shown here is derived from an EMBL/GenBank/DDBJ whole genome shotgun (WGS) entry which is preliminary data.</text>
</comment>
<gene>
    <name evidence="2" type="ORF">B0I27_10998</name>
</gene>
<accession>A0A2T0TXG8</accession>
<sequence length="156" mass="17957">MDYSENYNKQLQRLYRILQDGHKGYTEAAEHVKSPDLKILFEKIASERAVLVNQMGAKMAEFGYTPDDHEDALGALHRGWMNLKASLTSNTDQNILESCRNADQAALDAFDDVLQGEILYDTALKSFLMEPRLKINETFLELDKRYFDMFKKDPSL</sequence>
<dbReference type="EMBL" id="PVTH01000009">
    <property type="protein sequence ID" value="PRY50375.1"/>
    <property type="molecule type" value="Genomic_DNA"/>
</dbReference>
<evidence type="ECO:0000313" key="2">
    <source>
        <dbReference type="EMBL" id="PRY50375.1"/>
    </source>
</evidence>
<proteinExistence type="predicted"/>
<dbReference type="Gene3D" id="1.20.1260.10">
    <property type="match status" value="1"/>
</dbReference>
<dbReference type="InterPro" id="IPR012347">
    <property type="entry name" value="Ferritin-like"/>
</dbReference>
<dbReference type="Proteomes" id="UP000238034">
    <property type="component" value="Unassembled WGS sequence"/>
</dbReference>
<dbReference type="Pfam" id="PF09537">
    <property type="entry name" value="DUF2383"/>
    <property type="match status" value="1"/>
</dbReference>
<name>A0A2T0TXG8_9SPHI</name>
<organism evidence="2 3">
    <name type="scientific">Arcticibacter pallidicorallinus</name>
    <dbReference type="NCBI Taxonomy" id="1259464"/>
    <lineage>
        <taxon>Bacteria</taxon>
        <taxon>Pseudomonadati</taxon>
        <taxon>Bacteroidota</taxon>
        <taxon>Sphingobacteriia</taxon>
        <taxon>Sphingobacteriales</taxon>
        <taxon>Sphingobacteriaceae</taxon>
        <taxon>Arcticibacter</taxon>
    </lineage>
</organism>
<dbReference type="InterPro" id="IPR011971">
    <property type="entry name" value="CHP02284"/>
</dbReference>
<evidence type="ECO:0000259" key="1">
    <source>
        <dbReference type="Pfam" id="PF09537"/>
    </source>
</evidence>
<protein>
    <submittedName>
        <fullName evidence="2">Uncharacterized protein (TIGR02284 family)</fullName>
    </submittedName>
</protein>
<evidence type="ECO:0000313" key="3">
    <source>
        <dbReference type="Proteomes" id="UP000238034"/>
    </source>
</evidence>